<organism evidence="1 2">
    <name type="scientific">Actinomadura harenae</name>
    <dbReference type="NCBI Taxonomy" id="2483351"/>
    <lineage>
        <taxon>Bacteria</taxon>
        <taxon>Bacillati</taxon>
        <taxon>Actinomycetota</taxon>
        <taxon>Actinomycetes</taxon>
        <taxon>Streptosporangiales</taxon>
        <taxon>Thermomonosporaceae</taxon>
        <taxon>Actinomadura</taxon>
    </lineage>
</organism>
<sequence>MSDPMTIAIATAMAGKAVEVAGEPAKEAVAGIVRRVRDRFRGRSDEAVLTAAAANPDSTTHMDEFALALRRLMTEDPTFRAELEVLWNQVETSSTVQHGVVNNFHGQAEKVIMTGDIDGGLTIN</sequence>
<dbReference type="RefSeq" id="WP_147481601.1">
    <property type="nucleotide sequence ID" value="NZ_JBHSKC010000023.1"/>
</dbReference>
<evidence type="ECO:0000313" key="2">
    <source>
        <dbReference type="Proteomes" id="UP000282674"/>
    </source>
</evidence>
<dbReference type="AlphaFoldDB" id="A0A3M2M3T5"/>
<evidence type="ECO:0000313" key="1">
    <source>
        <dbReference type="EMBL" id="RMI41788.1"/>
    </source>
</evidence>
<accession>A0A3M2M3T5</accession>
<comment type="caution">
    <text evidence="1">The sequence shown here is derived from an EMBL/GenBank/DDBJ whole genome shotgun (WGS) entry which is preliminary data.</text>
</comment>
<dbReference type="Proteomes" id="UP000282674">
    <property type="component" value="Unassembled WGS sequence"/>
</dbReference>
<dbReference type="EMBL" id="RFFG01000039">
    <property type="protein sequence ID" value="RMI41788.1"/>
    <property type="molecule type" value="Genomic_DNA"/>
</dbReference>
<name>A0A3M2M3T5_9ACTN</name>
<keyword evidence="2" id="KW-1185">Reference proteome</keyword>
<protein>
    <submittedName>
        <fullName evidence="1">Uncharacterized protein</fullName>
    </submittedName>
</protein>
<gene>
    <name evidence="1" type="ORF">EBO15_21840</name>
</gene>
<reference evidence="1 2" key="1">
    <citation type="submission" date="2018-10" db="EMBL/GenBank/DDBJ databases">
        <title>Isolation from soil.</title>
        <authorList>
            <person name="Hu J."/>
        </authorList>
    </citation>
    <scope>NUCLEOTIDE SEQUENCE [LARGE SCALE GENOMIC DNA]</scope>
    <source>
        <strain evidence="1 2">NEAU-Ht49</strain>
    </source>
</reference>
<dbReference type="OrthoDB" id="3390700at2"/>
<proteinExistence type="predicted"/>